<comment type="similarity">
    <text evidence="2 13 19">Belongs to the IMPDH/GMPR family.</text>
</comment>
<organism evidence="22 23">
    <name type="scientific">Alteraurantiacibacter buctensis</name>
    <dbReference type="NCBI Taxonomy" id="1503981"/>
    <lineage>
        <taxon>Bacteria</taxon>
        <taxon>Pseudomonadati</taxon>
        <taxon>Pseudomonadota</taxon>
        <taxon>Alphaproteobacteria</taxon>
        <taxon>Sphingomonadales</taxon>
        <taxon>Erythrobacteraceae</taxon>
        <taxon>Alteraurantiacibacter</taxon>
    </lineage>
</organism>
<gene>
    <name evidence="13 22" type="primary">guaB</name>
    <name evidence="22" type="ORF">GRI99_08095</name>
</gene>
<dbReference type="EMBL" id="WTYV01000002">
    <property type="protein sequence ID" value="MXO71602.1"/>
    <property type="molecule type" value="Genomic_DNA"/>
</dbReference>
<name>A0A844YWU3_9SPHN</name>
<keyword evidence="4 13" id="KW-0479">Metal-binding</keyword>
<comment type="pathway">
    <text evidence="13 20">Purine metabolism; XMP biosynthesis via de novo pathway; XMP from IMP: step 1/1.</text>
</comment>
<evidence type="ECO:0000256" key="20">
    <source>
        <dbReference type="RuleBase" id="RU003928"/>
    </source>
</evidence>
<dbReference type="HAMAP" id="MF_01964">
    <property type="entry name" value="IMPDH"/>
    <property type="match status" value="1"/>
</dbReference>
<accession>A0A844YWU3</accession>
<sequence length="483" mass="50768">MEIETGLTFDDVLLRPGESDLVPSQTSTRTRLTRDISLNIPVLSAAMDTVTESDMAIVMAQLGGIGVLHRNLTIEEQCAAVRQVKRFESGMVVNPITITPDATLGEAQALMTQNRISGIPVVAADGKLVGILTNRDVRFADNPRQPVRELMTAENLATVSEGVSQEEARRLLHARRIEKLLVVDDAYHCVGLITVKDIEKAVLHPDATKDAAGRLRVAAATTIGDKGFARTEALVDAGCDVIVIDTAHGHNKDVARAVERVKKLSNAVQVIAGNVATAEATKALVGAGADGVKVGIGPGSICTTRIVAGVGVPQLTAIMEAASAAGDVPIIGDGGLRTSGDAAKALAAGASTVMIGSLLAGTEEAPGETFLYQGRAYKAYRGMGSVGAMARGSADRYFQQDIKDQMKLVPEGIEGQVPYKGPARDVVHQLVGGIKAAMGYTGSATIADLKQRARFIRITNAGLSESHVHDVSITREAPNYPTR</sequence>
<comment type="activity regulation">
    <text evidence="13">Mycophenolic acid (MPA) is a non-competitive inhibitor that prevents formation of the closed enzyme conformation by binding to the same site as the amobile flap. In contrast, mizoribine monophosphate (MZP) is a competitive inhibitor that induces the closed conformation. MPA is a potent inhibitor of mammalian IMPDHs but a poor inhibitor of the bacterial enzymes. MZP is a more potent inhibitor of bacterial IMPDH.</text>
</comment>
<evidence type="ECO:0000256" key="6">
    <source>
        <dbReference type="ARBA" id="ARBA00022749"/>
    </source>
</evidence>
<evidence type="ECO:0000256" key="5">
    <source>
        <dbReference type="ARBA" id="ARBA00022737"/>
    </source>
</evidence>
<feature type="active site" description="Proton acceptor" evidence="13 14">
    <location>
        <position position="396"/>
    </location>
</feature>
<dbReference type="GO" id="GO:0006183">
    <property type="term" value="P:GTP biosynthetic process"/>
    <property type="evidence" value="ECO:0007669"/>
    <property type="project" value="TreeGrafter"/>
</dbReference>
<comment type="function">
    <text evidence="13">Catalyzes the conversion of inosine 5'-phosphate (IMP) to xanthosine 5'-phosphate (XMP), the first committed and rate-limiting step in the de novo synthesis of guanine nucleotides, and therefore plays an important role in the regulation of cell growth.</text>
</comment>
<keyword evidence="11 18" id="KW-0129">CBS domain</keyword>
<dbReference type="GO" id="GO:0003938">
    <property type="term" value="F:IMP dehydrogenase activity"/>
    <property type="evidence" value="ECO:0007669"/>
    <property type="project" value="UniProtKB-UniRule"/>
</dbReference>
<dbReference type="Pfam" id="PF00478">
    <property type="entry name" value="IMPDH"/>
    <property type="match status" value="1"/>
</dbReference>
<feature type="binding site" evidence="13 15">
    <location>
        <position position="411"/>
    </location>
    <ligand>
        <name>IMP</name>
        <dbReference type="ChEBI" id="CHEBI:58053"/>
    </ligand>
</feature>
<dbReference type="Proteomes" id="UP000466966">
    <property type="component" value="Unassembled WGS sequence"/>
</dbReference>
<evidence type="ECO:0000259" key="21">
    <source>
        <dbReference type="PROSITE" id="PS51371"/>
    </source>
</evidence>
<dbReference type="AlphaFoldDB" id="A0A844YWU3"/>
<evidence type="ECO:0000256" key="18">
    <source>
        <dbReference type="PROSITE-ProRule" id="PRU00703"/>
    </source>
</evidence>
<evidence type="ECO:0000256" key="17">
    <source>
        <dbReference type="PIRSR" id="PIRSR000130-4"/>
    </source>
</evidence>
<dbReference type="InterPro" id="IPR013785">
    <property type="entry name" value="Aldolase_TIM"/>
</dbReference>
<feature type="binding site" evidence="13 15">
    <location>
        <position position="300"/>
    </location>
    <ligand>
        <name>IMP</name>
        <dbReference type="ChEBI" id="CHEBI:58053"/>
    </ligand>
</feature>
<dbReference type="GO" id="GO:0006177">
    <property type="term" value="P:GMP biosynthetic process"/>
    <property type="evidence" value="ECO:0007669"/>
    <property type="project" value="UniProtKB-UniRule"/>
</dbReference>
<feature type="binding site" evidence="13">
    <location>
        <position position="467"/>
    </location>
    <ligand>
        <name>K(+)</name>
        <dbReference type="ChEBI" id="CHEBI:29103"/>
        <note>ligand shared between two tetrameric partners</note>
    </ligand>
</feature>
<dbReference type="Gene3D" id="3.20.20.70">
    <property type="entry name" value="Aldolase class I"/>
    <property type="match status" value="1"/>
</dbReference>
<evidence type="ECO:0000256" key="19">
    <source>
        <dbReference type="RuleBase" id="RU003927"/>
    </source>
</evidence>
<feature type="domain" description="CBS" evidence="21">
    <location>
        <begin position="151"/>
        <end position="208"/>
    </location>
</feature>
<feature type="binding site" description="in other chain" evidence="13 17">
    <location>
        <position position="297"/>
    </location>
    <ligand>
        <name>K(+)</name>
        <dbReference type="ChEBI" id="CHEBI:29103"/>
        <note>ligand shared between two tetrameric partners</note>
    </ligand>
</feature>
<evidence type="ECO:0000256" key="10">
    <source>
        <dbReference type="ARBA" id="ARBA00023027"/>
    </source>
</evidence>
<dbReference type="Pfam" id="PF00571">
    <property type="entry name" value="CBS"/>
    <property type="match status" value="2"/>
</dbReference>
<feature type="binding site" description="in other chain" evidence="13 17">
    <location>
        <position position="299"/>
    </location>
    <ligand>
        <name>K(+)</name>
        <dbReference type="ChEBI" id="CHEBI:29103"/>
        <note>ligand shared between two tetrameric partners</note>
    </ligand>
</feature>
<dbReference type="RefSeq" id="WP_160771502.1">
    <property type="nucleotide sequence ID" value="NZ_WTYV01000002.1"/>
</dbReference>
<feature type="binding site" evidence="13">
    <location>
        <position position="465"/>
    </location>
    <ligand>
        <name>K(+)</name>
        <dbReference type="ChEBI" id="CHEBI:29103"/>
        <note>ligand shared between two tetrameric partners</note>
    </ligand>
</feature>
<feature type="binding site" evidence="16">
    <location>
        <begin position="245"/>
        <end position="247"/>
    </location>
    <ligand>
        <name>NAD(+)</name>
        <dbReference type="ChEBI" id="CHEBI:57540"/>
    </ligand>
</feature>
<dbReference type="SUPFAM" id="SSF51412">
    <property type="entry name" value="Inosine monophosphate dehydrogenase (IMPDH)"/>
    <property type="match status" value="1"/>
</dbReference>
<evidence type="ECO:0000256" key="15">
    <source>
        <dbReference type="PIRSR" id="PIRSR000130-2"/>
    </source>
</evidence>
<keyword evidence="9 13" id="KW-0560">Oxidoreductase</keyword>
<evidence type="ECO:0000313" key="22">
    <source>
        <dbReference type="EMBL" id="MXO71602.1"/>
    </source>
</evidence>
<dbReference type="InterPro" id="IPR000644">
    <property type="entry name" value="CBS_dom"/>
</dbReference>
<dbReference type="PANTHER" id="PTHR11911">
    <property type="entry name" value="INOSINE-5-MONOPHOSPHATE DEHYDROGENASE RELATED"/>
    <property type="match status" value="1"/>
</dbReference>
<feature type="binding site" evidence="13">
    <location>
        <position position="466"/>
    </location>
    <ligand>
        <name>K(+)</name>
        <dbReference type="ChEBI" id="CHEBI:29103"/>
        <note>ligand shared between two tetrameric partners</note>
    </ligand>
</feature>
<proteinExistence type="inferred from homology"/>
<feature type="binding site" evidence="13">
    <location>
        <position position="245"/>
    </location>
    <ligand>
        <name>NAD(+)</name>
        <dbReference type="ChEBI" id="CHEBI:57540"/>
    </ligand>
</feature>
<feature type="binding site" evidence="13 16">
    <location>
        <begin position="295"/>
        <end position="297"/>
    </location>
    <ligand>
        <name>NAD(+)</name>
        <dbReference type="ChEBI" id="CHEBI:57540"/>
    </ligand>
</feature>
<feature type="active site" description="Thioimidate intermediate" evidence="13 14">
    <location>
        <position position="302"/>
    </location>
</feature>
<comment type="subunit">
    <text evidence="3 13">Homotetramer.</text>
</comment>
<dbReference type="InterPro" id="IPR015875">
    <property type="entry name" value="IMP_DH/GMP_Rdtase_CS"/>
</dbReference>
<feature type="binding site" evidence="13 15">
    <location>
        <begin position="356"/>
        <end position="357"/>
    </location>
    <ligand>
        <name>IMP</name>
        <dbReference type="ChEBI" id="CHEBI:58053"/>
    </ligand>
</feature>
<dbReference type="CDD" id="cd00381">
    <property type="entry name" value="IMPDH"/>
    <property type="match status" value="1"/>
</dbReference>
<dbReference type="InterPro" id="IPR046342">
    <property type="entry name" value="CBS_dom_sf"/>
</dbReference>
<dbReference type="PROSITE" id="PS00487">
    <property type="entry name" value="IMP_DH_GMP_RED"/>
    <property type="match status" value="1"/>
</dbReference>
<comment type="caution">
    <text evidence="22">The sequence shown here is derived from an EMBL/GenBank/DDBJ whole genome shotgun (WGS) entry which is preliminary data.</text>
</comment>
<keyword evidence="8 13" id="KW-0630">Potassium</keyword>
<dbReference type="GO" id="GO:0000166">
    <property type="term" value="F:nucleotide binding"/>
    <property type="evidence" value="ECO:0007669"/>
    <property type="project" value="UniProtKB-UniRule"/>
</dbReference>
<comment type="cofactor">
    <cofactor evidence="1 13">
        <name>K(+)</name>
        <dbReference type="ChEBI" id="CHEBI:29103"/>
    </cofactor>
</comment>
<dbReference type="PROSITE" id="PS51371">
    <property type="entry name" value="CBS"/>
    <property type="match status" value="2"/>
</dbReference>
<dbReference type="CDD" id="cd04601">
    <property type="entry name" value="CBS_pair_IMPDH"/>
    <property type="match status" value="1"/>
</dbReference>
<dbReference type="OrthoDB" id="9805398at2"/>
<evidence type="ECO:0000256" key="2">
    <source>
        <dbReference type="ARBA" id="ARBA00005502"/>
    </source>
</evidence>
<dbReference type="InterPro" id="IPR001093">
    <property type="entry name" value="IMP_DH_GMPRt"/>
</dbReference>
<feature type="domain" description="CBS" evidence="21">
    <location>
        <begin position="91"/>
        <end position="150"/>
    </location>
</feature>
<keyword evidence="23" id="KW-1185">Reference proteome</keyword>
<evidence type="ECO:0000256" key="7">
    <source>
        <dbReference type="ARBA" id="ARBA00022755"/>
    </source>
</evidence>
<dbReference type="UniPathway" id="UPA00601">
    <property type="reaction ID" value="UER00295"/>
</dbReference>
<evidence type="ECO:0000256" key="3">
    <source>
        <dbReference type="ARBA" id="ARBA00011881"/>
    </source>
</evidence>
<keyword evidence="6 13" id="KW-0332">GMP biosynthesis</keyword>
<feature type="binding site" description="in other chain" evidence="13 17">
    <location>
        <position position="302"/>
    </location>
    <ligand>
        <name>K(+)</name>
        <dbReference type="ChEBI" id="CHEBI:29103"/>
        <note>ligand shared between two tetrameric partners</note>
    </ligand>
</feature>
<dbReference type="NCBIfam" id="TIGR01302">
    <property type="entry name" value="IMP_dehydrog"/>
    <property type="match status" value="1"/>
</dbReference>
<evidence type="ECO:0000256" key="1">
    <source>
        <dbReference type="ARBA" id="ARBA00001958"/>
    </source>
</evidence>
<dbReference type="FunFam" id="3.20.20.70:FF:000003">
    <property type="entry name" value="GMP reductase"/>
    <property type="match status" value="1"/>
</dbReference>
<dbReference type="EC" id="1.1.1.205" evidence="13 20"/>
<evidence type="ECO:0000256" key="8">
    <source>
        <dbReference type="ARBA" id="ARBA00022958"/>
    </source>
</evidence>
<dbReference type="InterPro" id="IPR005990">
    <property type="entry name" value="IMP_DH"/>
</dbReference>
<evidence type="ECO:0000256" key="4">
    <source>
        <dbReference type="ARBA" id="ARBA00022723"/>
    </source>
</evidence>
<evidence type="ECO:0000256" key="14">
    <source>
        <dbReference type="PIRSR" id="PIRSR000130-1"/>
    </source>
</evidence>
<feature type="binding site" evidence="13 15">
    <location>
        <begin position="333"/>
        <end position="335"/>
    </location>
    <ligand>
        <name>IMP</name>
        <dbReference type="ChEBI" id="CHEBI:58053"/>
    </ligand>
</feature>
<feature type="binding site" evidence="13 15">
    <location>
        <begin position="380"/>
        <end position="384"/>
    </location>
    <ligand>
        <name>IMP</name>
        <dbReference type="ChEBI" id="CHEBI:58053"/>
    </ligand>
</feature>
<evidence type="ECO:0000313" key="23">
    <source>
        <dbReference type="Proteomes" id="UP000466966"/>
    </source>
</evidence>
<dbReference type="GO" id="GO:0046872">
    <property type="term" value="F:metal ion binding"/>
    <property type="evidence" value="ECO:0007669"/>
    <property type="project" value="UniProtKB-UniRule"/>
</dbReference>
<dbReference type="SUPFAM" id="SSF54631">
    <property type="entry name" value="CBS-domain pair"/>
    <property type="match status" value="1"/>
</dbReference>
<evidence type="ECO:0000256" key="16">
    <source>
        <dbReference type="PIRSR" id="PIRSR000130-3"/>
    </source>
</evidence>
<dbReference type="SMART" id="SM01240">
    <property type="entry name" value="IMPDH"/>
    <property type="match status" value="1"/>
</dbReference>
<evidence type="ECO:0000256" key="13">
    <source>
        <dbReference type="HAMAP-Rule" id="MF_01964"/>
    </source>
</evidence>
<keyword evidence="10 13" id="KW-0520">NAD</keyword>
<evidence type="ECO:0000256" key="9">
    <source>
        <dbReference type="ARBA" id="ARBA00023002"/>
    </source>
</evidence>
<dbReference type="PIRSF" id="PIRSF000130">
    <property type="entry name" value="IMPDH"/>
    <property type="match status" value="1"/>
</dbReference>
<keyword evidence="5" id="KW-0677">Repeat</keyword>
<dbReference type="PANTHER" id="PTHR11911:SF111">
    <property type="entry name" value="INOSINE-5'-MONOPHOSPHATE DEHYDROGENASE"/>
    <property type="match status" value="1"/>
</dbReference>
<comment type="caution">
    <text evidence="13">Lacks conserved residue(s) required for the propagation of feature annotation.</text>
</comment>
<evidence type="ECO:0000256" key="12">
    <source>
        <dbReference type="ARBA" id="ARBA00048028"/>
    </source>
</evidence>
<dbReference type="SMART" id="SM00116">
    <property type="entry name" value="CBS"/>
    <property type="match status" value="2"/>
</dbReference>
<comment type="catalytic activity">
    <reaction evidence="12 13 20">
        <text>IMP + NAD(+) + H2O = XMP + NADH + H(+)</text>
        <dbReference type="Rhea" id="RHEA:11708"/>
        <dbReference type="ChEBI" id="CHEBI:15377"/>
        <dbReference type="ChEBI" id="CHEBI:15378"/>
        <dbReference type="ChEBI" id="CHEBI:57464"/>
        <dbReference type="ChEBI" id="CHEBI:57540"/>
        <dbReference type="ChEBI" id="CHEBI:57945"/>
        <dbReference type="ChEBI" id="CHEBI:58053"/>
        <dbReference type="EC" id="1.1.1.205"/>
    </reaction>
</comment>
<keyword evidence="7 13" id="KW-0658">Purine biosynthesis</keyword>
<protein>
    <recommendedName>
        <fullName evidence="13 20">Inosine-5'-monophosphate dehydrogenase</fullName>
        <shortName evidence="13">IMP dehydrogenase</shortName>
        <shortName evidence="13">IMPD</shortName>
        <shortName evidence="13">IMPDH</shortName>
        <ecNumber evidence="13 20">1.1.1.205</ecNumber>
    </recommendedName>
</protein>
<evidence type="ECO:0000256" key="11">
    <source>
        <dbReference type="ARBA" id="ARBA00023122"/>
    </source>
</evidence>
<reference evidence="22 23" key="1">
    <citation type="submission" date="2019-12" db="EMBL/GenBank/DDBJ databases">
        <title>Genomic-based taxomic classification of the family Erythrobacteraceae.</title>
        <authorList>
            <person name="Xu L."/>
        </authorList>
    </citation>
    <scope>NUCLEOTIDE SEQUENCE [LARGE SCALE GENOMIC DNA]</scope>
    <source>
        <strain evidence="22 23">M0322</strain>
    </source>
</reference>